<dbReference type="InterPro" id="IPR023286">
    <property type="entry name" value="ABATE_dom_sf"/>
</dbReference>
<feature type="domain" description="Zinc finger CGNR" evidence="1">
    <location>
        <begin position="140"/>
        <end position="181"/>
    </location>
</feature>
<dbReference type="Pfam" id="PF11706">
    <property type="entry name" value="zf-CGNR"/>
    <property type="match status" value="1"/>
</dbReference>
<evidence type="ECO:0000259" key="1">
    <source>
        <dbReference type="Pfam" id="PF11706"/>
    </source>
</evidence>
<dbReference type="Pfam" id="PF07336">
    <property type="entry name" value="ABATE"/>
    <property type="match status" value="1"/>
</dbReference>
<evidence type="ECO:0000313" key="2">
    <source>
        <dbReference type="EMBL" id="GAA1980672.1"/>
    </source>
</evidence>
<keyword evidence="3" id="KW-1185">Reference proteome</keyword>
<gene>
    <name evidence="2" type="ORF">GCM10009754_66640</name>
</gene>
<accession>A0ABN2S5E1</accession>
<organism evidence="2 3">
    <name type="scientific">Amycolatopsis minnesotensis</name>
    <dbReference type="NCBI Taxonomy" id="337894"/>
    <lineage>
        <taxon>Bacteria</taxon>
        <taxon>Bacillati</taxon>
        <taxon>Actinomycetota</taxon>
        <taxon>Actinomycetes</taxon>
        <taxon>Pseudonocardiales</taxon>
        <taxon>Pseudonocardiaceae</taxon>
        <taxon>Amycolatopsis</taxon>
    </lineage>
</organism>
<proteinExistence type="predicted"/>
<dbReference type="InterPro" id="IPR021005">
    <property type="entry name" value="Znf_CGNR"/>
</dbReference>
<protein>
    <submittedName>
        <fullName evidence="2">CGNR zinc finger domain-containing protein</fullName>
    </submittedName>
</protein>
<dbReference type="SUPFAM" id="SSF160904">
    <property type="entry name" value="Jann2411-like"/>
    <property type="match status" value="1"/>
</dbReference>
<dbReference type="RefSeq" id="WP_344428177.1">
    <property type="nucleotide sequence ID" value="NZ_BAAANN010000033.1"/>
</dbReference>
<sequence length="185" mass="20209">MADWVFDGGRVSIDLVNTLRDRKTGGTELLTSSAAVGEWFWQAGLATRPDVADVDLAHIRTLREAVDRVLRAPMGSRPPAEDVRLINEAAAAVPPVPPQLRYDRDGKPCLRPRSVADPVRNALAIIAVDAIETAVAAVVLRICAAEDCGLRFADVSPKRNRQWCSMARCGNRAKARKHYARSKDA</sequence>
<name>A0ABN2S5E1_9PSEU</name>
<dbReference type="PANTHER" id="PTHR35525:SF3">
    <property type="entry name" value="BLL6575 PROTEIN"/>
    <property type="match status" value="1"/>
</dbReference>
<dbReference type="EMBL" id="BAAANN010000033">
    <property type="protein sequence ID" value="GAA1980672.1"/>
    <property type="molecule type" value="Genomic_DNA"/>
</dbReference>
<dbReference type="InterPro" id="IPR010852">
    <property type="entry name" value="ABATE"/>
</dbReference>
<dbReference type="Proteomes" id="UP001501116">
    <property type="component" value="Unassembled WGS sequence"/>
</dbReference>
<evidence type="ECO:0000313" key="3">
    <source>
        <dbReference type="Proteomes" id="UP001501116"/>
    </source>
</evidence>
<comment type="caution">
    <text evidence="2">The sequence shown here is derived from an EMBL/GenBank/DDBJ whole genome shotgun (WGS) entry which is preliminary data.</text>
</comment>
<dbReference type="Gene3D" id="1.10.3300.10">
    <property type="entry name" value="Jann2411-like domain"/>
    <property type="match status" value="1"/>
</dbReference>
<reference evidence="2 3" key="1">
    <citation type="journal article" date="2019" name="Int. J. Syst. Evol. Microbiol.">
        <title>The Global Catalogue of Microorganisms (GCM) 10K type strain sequencing project: providing services to taxonomists for standard genome sequencing and annotation.</title>
        <authorList>
            <consortium name="The Broad Institute Genomics Platform"/>
            <consortium name="The Broad Institute Genome Sequencing Center for Infectious Disease"/>
            <person name="Wu L."/>
            <person name="Ma J."/>
        </authorList>
    </citation>
    <scope>NUCLEOTIDE SEQUENCE [LARGE SCALE GENOMIC DNA]</scope>
    <source>
        <strain evidence="2 3">JCM 14545</strain>
    </source>
</reference>
<dbReference type="PANTHER" id="PTHR35525">
    <property type="entry name" value="BLL6575 PROTEIN"/>
    <property type="match status" value="1"/>
</dbReference>